<dbReference type="InterPro" id="IPR050445">
    <property type="entry name" value="Bact_polysacc_biosynth/exp"/>
</dbReference>
<dbReference type="SUPFAM" id="SSF52540">
    <property type="entry name" value="P-loop containing nucleoside triphosphate hydrolases"/>
    <property type="match status" value="1"/>
</dbReference>
<dbReference type="Gene3D" id="3.40.50.300">
    <property type="entry name" value="P-loop containing nucleotide triphosphate hydrolases"/>
    <property type="match status" value="1"/>
</dbReference>
<accession>A0A0F8X381</accession>
<evidence type="ECO:0000313" key="1">
    <source>
        <dbReference type="EMBL" id="KKK63358.1"/>
    </source>
</evidence>
<dbReference type="PANTHER" id="PTHR32309">
    <property type="entry name" value="TYROSINE-PROTEIN KINASE"/>
    <property type="match status" value="1"/>
</dbReference>
<organism evidence="1">
    <name type="scientific">marine sediment metagenome</name>
    <dbReference type="NCBI Taxonomy" id="412755"/>
    <lineage>
        <taxon>unclassified sequences</taxon>
        <taxon>metagenomes</taxon>
        <taxon>ecological metagenomes</taxon>
    </lineage>
</organism>
<sequence>LHVLAAGILPSNPGSLIGSQEMRVHLDEMMEQYDQVLMDGAPCLVVTDSAILSTLVDGVILTVRAGVNTHGIVQRTRDMLMRVGGHIVGTVLNGVRVTAGGYLRKSYETFYEYHGQAQLPSKK</sequence>
<comment type="caution">
    <text evidence="1">The sequence shown here is derived from an EMBL/GenBank/DDBJ whole genome shotgun (WGS) entry which is preliminary data.</text>
</comment>
<reference evidence="1" key="1">
    <citation type="journal article" date="2015" name="Nature">
        <title>Complex archaea that bridge the gap between prokaryotes and eukaryotes.</title>
        <authorList>
            <person name="Spang A."/>
            <person name="Saw J.H."/>
            <person name="Jorgensen S.L."/>
            <person name="Zaremba-Niedzwiedzka K."/>
            <person name="Martijn J."/>
            <person name="Lind A.E."/>
            <person name="van Eijk R."/>
            <person name="Schleper C."/>
            <person name="Guy L."/>
            <person name="Ettema T.J."/>
        </authorList>
    </citation>
    <scope>NUCLEOTIDE SEQUENCE</scope>
</reference>
<proteinExistence type="predicted"/>
<dbReference type="PANTHER" id="PTHR32309:SF13">
    <property type="entry name" value="FERRIC ENTEROBACTIN TRANSPORT PROTEIN FEPE"/>
    <property type="match status" value="1"/>
</dbReference>
<protein>
    <recommendedName>
        <fullName evidence="2">AAA domain-containing protein</fullName>
    </recommendedName>
</protein>
<gene>
    <name evidence="1" type="ORF">LCGC14_2995100</name>
</gene>
<name>A0A0F8X381_9ZZZZ</name>
<dbReference type="AlphaFoldDB" id="A0A0F8X381"/>
<dbReference type="GO" id="GO:0004713">
    <property type="term" value="F:protein tyrosine kinase activity"/>
    <property type="evidence" value="ECO:0007669"/>
    <property type="project" value="TreeGrafter"/>
</dbReference>
<evidence type="ECO:0008006" key="2">
    <source>
        <dbReference type="Google" id="ProtNLM"/>
    </source>
</evidence>
<dbReference type="EMBL" id="LAZR01061555">
    <property type="protein sequence ID" value="KKK63358.1"/>
    <property type="molecule type" value="Genomic_DNA"/>
</dbReference>
<feature type="non-terminal residue" evidence="1">
    <location>
        <position position="1"/>
    </location>
</feature>
<dbReference type="GO" id="GO:0005886">
    <property type="term" value="C:plasma membrane"/>
    <property type="evidence" value="ECO:0007669"/>
    <property type="project" value="TreeGrafter"/>
</dbReference>
<dbReference type="InterPro" id="IPR027417">
    <property type="entry name" value="P-loop_NTPase"/>
</dbReference>